<dbReference type="GeneID" id="67033739"/>
<feature type="coiled-coil region" evidence="1">
    <location>
        <begin position="85"/>
        <end position="112"/>
    </location>
</feature>
<keyword evidence="1" id="KW-0175">Coiled coil</keyword>
<accession>A0A8H8T0N7</accession>
<dbReference type="AlphaFoldDB" id="A0A8H8T0N7"/>
<proteinExistence type="predicted"/>
<protein>
    <submittedName>
        <fullName evidence="2">Uncharacterized protein</fullName>
    </submittedName>
</protein>
<evidence type="ECO:0000313" key="2">
    <source>
        <dbReference type="EMBL" id="QRW24549.1"/>
    </source>
</evidence>
<gene>
    <name evidence="2" type="ORF">RhiXN_11461</name>
</gene>
<sequence>MSIIGWSPKAEAPDVQVLVFYQSQLLVTHGISCPAAPLSSPPPHYNSRKDVGTRVCSACSDSLSLSLRLRLPSGELLEYNFIDPREAELRELREMERRMAREAKEAEAKLAKGQKLHEEFIVAMEATYDGDEEG</sequence>
<dbReference type="RefSeq" id="XP_043184786.1">
    <property type="nucleotide sequence ID" value="XM_043331276.1"/>
</dbReference>
<evidence type="ECO:0000256" key="1">
    <source>
        <dbReference type="SAM" id="Coils"/>
    </source>
</evidence>
<dbReference type="Proteomes" id="UP000650533">
    <property type="component" value="Chromosome 12"/>
</dbReference>
<evidence type="ECO:0000313" key="3">
    <source>
        <dbReference type="Proteomes" id="UP000650533"/>
    </source>
</evidence>
<organism evidence="2 3">
    <name type="scientific">Rhizoctonia solani</name>
    <dbReference type="NCBI Taxonomy" id="456999"/>
    <lineage>
        <taxon>Eukaryota</taxon>
        <taxon>Fungi</taxon>
        <taxon>Dikarya</taxon>
        <taxon>Basidiomycota</taxon>
        <taxon>Agaricomycotina</taxon>
        <taxon>Agaricomycetes</taxon>
        <taxon>Cantharellales</taxon>
        <taxon>Ceratobasidiaceae</taxon>
        <taxon>Rhizoctonia</taxon>
    </lineage>
</organism>
<dbReference type="KEGG" id="rsx:RhiXN_11461"/>
<name>A0A8H8T0N7_9AGAM</name>
<dbReference type="EMBL" id="CP059669">
    <property type="protein sequence ID" value="QRW24549.1"/>
    <property type="molecule type" value="Genomic_DNA"/>
</dbReference>
<reference evidence="2" key="1">
    <citation type="submission" date="2020-05" db="EMBL/GenBank/DDBJ databases">
        <title>Evolutionary and genomic comparisons of hybrid uninucleate and nonhybrid Rhizoctonia fungi.</title>
        <authorList>
            <person name="Li C."/>
            <person name="Chen X."/>
        </authorList>
    </citation>
    <scope>NUCLEOTIDE SEQUENCE</scope>
    <source>
        <strain evidence="2">AG-1 IA</strain>
    </source>
</reference>